<organism evidence="2 4">
    <name type="scientific">Glycomyces lechevalierae</name>
    <dbReference type="NCBI Taxonomy" id="256034"/>
    <lineage>
        <taxon>Bacteria</taxon>
        <taxon>Bacillati</taxon>
        <taxon>Actinomycetota</taxon>
        <taxon>Actinomycetes</taxon>
        <taxon>Glycomycetales</taxon>
        <taxon>Glycomycetaceae</taxon>
        <taxon>Glycomyces</taxon>
    </lineage>
</organism>
<dbReference type="Proteomes" id="UP001145799">
    <property type="component" value="Unassembled WGS sequence"/>
</dbReference>
<comment type="caution">
    <text evidence="2">The sequence shown here is derived from an EMBL/GenBank/DDBJ whole genome shotgun (WGS) entry which is preliminary data.</text>
</comment>
<dbReference type="RefSeq" id="WP_270122714.1">
    <property type="nucleotide sequence ID" value="NZ_BAAAOM010000005.1"/>
</dbReference>
<evidence type="ECO:0000313" key="2">
    <source>
        <dbReference type="EMBL" id="MDA1386248.1"/>
    </source>
</evidence>
<evidence type="ECO:0000313" key="5">
    <source>
        <dbReference type="Proteomes" id="UP001183604"/>
    </source>
</evidence>
<accession>A0A9X3T9A1</accession>
<gene>
    <name evidence="3" type="ORF">J2S69_001998</name>
    <name evidence="2" type="ORF">O2L01_14730</name>
</gene>
<protein>
    <recommendedName>
        <fullName evidence="1">DUF3885 domain-containing protein</fullName>
    </recommendedName>
</protein>
<dbReference type="EMBL" id="JAVDYD010000001">
    <property type="protein sequence ID" value="MDR7338279.1"/>
    <property type="molecule type" value="Genomic_DNA"/>
</dbReference>
<dbReference type="EMBL" id="JAPZVQ010000008">
    <property type="protein sequence ID" value="MDA1386248.1"/>
    <property type="molecule type" value="Genomic_DNA"/>
</dbReference>
<reference evidence="3 5" key="2">
    <citation type="submission" date="2023-07" db="EMBL/GenBank/DDBJ databases">
        <title>Sequencing the genomes of 1000 actinobacteria strains.</title>
        <authorList>
            <person name="Klenk H.-P."/>
        </authorList>
    </citation>
    <scope>NUCLEOTIDE SEQUENCE [LARGE SCALE GENOMIC DNA]</scope>
    <source>
        <strain evidence="3 5">DSM 44724</strain>
    </source>
</reference>
<evidence type="ECO:0000259" key="1">
    <source>
        <dbReference type="Pfam" id="PF13021"/>
    </source>
</evidence>
<evidence type="ECO:0000313" key="4">
    <source>
        <dbReference type="Proteomes" id="UP001145799"/>
    </source>
</evidence>
<reference evidence="2" key="1">
    <citation type="submission" date="2022-12" db="EMBL/GenBank/DDBJ databases">
        <title>Gycomyces niveus sp.nov., a novel actinomycete isolated from soil in Shouguang.</title>
        <authorList>
            <person name="Yang X."/>
        </authorList>
    </citation>
    <scope>NUCLEOTIDE SEQUENCE</scope>
    <source>
        <strain evidence="2">DSM 44724</strain>
    </source>
</reference>
<dbReference type="Proteomes" id="UP001183604">
    <property type="component" value="Unassembled WGS sequence"/>
</dbReference>
<keyword evidence="5" id="KW-1185">Reference proteome</keyword>
<sequence>MHKEFASVWEKCWQLELLATPYELKHRYRDRWVRFHCLPESKRYAESESETAVILDRYNSVLDELFGGGEVCVVRAEYSGRRARRGLQKAWRTTVYDVDPEFGPSRADLFLTRHVWQRGLLDPRLRKVADDREPGGIITDPGARWLFHPYDGGMDVIAPTAADRDALRDRHQDWLSKHPQEF</sequence>
<dbReference type="InterPro" id="IPR024976">
    <property type="entry name" value="DUF3885"/>
</dbReference>
<feature type="domain" description="DUF3885" evidence="1">
    <location>
        <begin position="22"/>
        <end position="179"/>
    </location>
</feature>
<proteinExistence type="predicted"/>
<dbReference type="AlphaFoldDB" id="A0A9X3T9A1"/>
<name>A0A9X3T9A1_9ACTN</name>
<dbReference type="Pfam" id="PF13021">
    <property type="entry name" value="DUF3885"/>
    <property type="match status" value="1"/>
</dbReference>
<evidence type="ECO:0000313" key="3">
    <source>
        <dbReference type="EMBL" id="MDR7338279.1"/>
    </source>
</evidence>